<proteinExistence type="predicted"/>
<name>A0AAD4BSK3_BOLED</name>
<accession>A0AAD4BSK3</accession>
<keyword evidence="2" id="KW-1185">Reference proteome</keyword>
<dbReference type="AlphaFoldDB" id="A0AAD4BSK3"/>
<reference evidence="1" key="1">
    <citation type="submission" date="2019-10" db="EMBL/GenBank/DDBJ databases">
        <authorList>
            <consortium name="DOE Joint Genome Institute"/>
            <person name="Kuo A."/>
            <person name="Miyauchi S."/>
            <person name="Kiss E."/>
            <person name="Drula E."/>
            <person name="Kohler A."/>
            <person name="Sanchez-Garcia M."/>
            <person name="Andreopoulos B."/>
            <person name="Barry K.W."/>
            <person name="Bonito G."/>
            <person name="Buee M."/>
            <person name="Carver A."/>
            <person name="Chen C."/>
            <person name="Cichocki N."/>
            <person name="Clum A."/>
            <person name="Culley D."/>
            <person name="Crous P.W."/>
            <person name="Fauchery L."/>
            <person name="Girlanda M."/>
            <person name="Hayes R."/>
            <person name="Keri Z."/>
            <person name="LaButti K."/>
            <person name="Lipzen A."/>
            <person name="Lombard V."/>
            <person name="Magnuson J."/>
            <person name="Maillard F."/>
            <person name="Morin E."/>
            <person name="Murat C."/>
            <person name="Nolan M."/>
            <person name="Ohm R."/>
            <person name="Pangilinan J."/>
            <person name="Pereira M."/>
            <person name="Perotto S."/>
            <person name="Peter M."/>
            <person name="Riley R."/>
            <person name="Sitrit Y."/>
            <person name="Stielow B."/>
            <person name="Szollosi G."/>
            <person name="Zifcakova L."/>
            <person name="Stursova M."/>
            <person name="Spatafora J.W."/>
            <person name="Tedersoo L."/>
            <person name="Vaario L.-M."/>
            <person name="Yamada A."/>
            <person name="Yan M."/>
            <person name="Wang P."/>
            <person name="Xu J."/>
            <person name="Bruns T."/>
            <person name="Baldrian P."/>
            <person name="Vilgalys R."/>
            <person name="Henrissat B."/>
            <person name="Grigoriev I.V."/>
            <person name="Hibbett D."/>
            <person name="Nagy L.G."/>
            <person name="Martin F.M."/>
        </authorList>
    </citation>
    <scope>NUCLEOTIDE SEQUENCE</scope>
    <source>
        <strain evidence="1">BED1</strain>
    </source>
</reference>
<gene>
    <name evidence="1" type="ORF">L210DRAFT_3543662</name>
</gene>
<dbReference type="EMBL" id="WHUW01000016">
    <property type="protein sequence ID" value="KAF8438358.1"/>
    <property type="molecule type" value="Genomic_DNA"/>
</dbReference>
<protein>
    <submittedName>
        <fullName evidence="1">Uncharacterized protein</fullName>
    </submittedName>
</protein>
<evidence type="ECO:0000313" key="2">
    <source>
        <dbReference type="Proteomes" id="UP001194468"/>
    </source>
</evidence>
<reference evidence="1" key="2">
    <citation type="journal article" date="2020" name="Nat. Commun.">
        <title>Large-scale genome sequencing of mycorrhizal fungi provides insights into the early evolution of symbiotic traits.</title>
        <authorList>
            <person name="Miyauchi S."/>
            <person name="Kiss E."/>
            <person name="Kuo A."/>
            <person name="Drula E."/>
            <person name="Kohler A."/>
            <person name="Sanchez-Garcia M."/>
            <person name="Morin E."/>
            <person name="Andreopoulos B."/>
            <person name="Barry K.W."/>
            <person name="Bonito G."/>
            <person name="Buee M."/>
            <person name="Carver A."/>
            <person name="Chen C."/>
            <person name="Cichocki N."/>
            <person name="Clum A."/>
            <person name="Culley D."/>
            <person name="Crous P.W."/>
            <person name="Fauchery L."/>
            <person name="Girlanda M."/>
            <person name="Hayes R.D."/>
            <person name="Keri Z."/>
            <person name="LaButti K."/>
            <person name="Lipzen A."/>
            <person name="Lombard V."/>
            <person name="Magnuson J."/>
            <person name="Maillard F."/>
            <person name="Murat C."/>
            <person name="Nolan M."/>
            <person name="Ohm R.A."/>
            <person name="Pangilinan J."/>
            <person name="Pereira M.F."/>
            <person name="Perotto S."/>
            <person name="Peter M."/>
            <person name="Pfister S."/>
            <person name="Riley R."/>
            <person name="Sitrit Y."/>
            <person name="Stielow J.B."/>
            <person name="Szollosi G."/>
            <person name="Zifcakova L."/>
            <person name="Stursova M."/>
            <person name="Spatafora J.W."/>
            <person name="Tedersoo L."/>
            <person name="Vaario L.M."/>
            <person name="Yamada A."/>
            <person name="Yan M."/>
            <person name="Wang P."/>
            <person name="Xu J."/>
            <person name="Bruns T."/>
            <person name="Baldrian P."/>
            <person name="Vilgalys R."/>
            <person name="Dunand C."/>
            <person name="Henrissat B."/>
            <person name="Grigoriev I.V."/>
            <person name="Hibbett D."/>
            <person name="Nagy L.G."/>
            <person name="Martin F.M."/>
        </authorList>
    </citation>
    <scope>NUCLEOTIDE SEQUENCE</scope>
    <source>
        <strain evidence="1">BED1</strain>
    </source>
</reference>
<dbReference type="Proteomes" id="UP001194468">
    <property type="component" value="Unassembled WGS sequence"/>
</dbReference>
<sequence>MWIRRYSPILWLLNWALPSFQVNRAFLLTVFQASMMILLSSLDFVTSAVPKPPALAIHVLESNCGVVSWVQ</sequence>
<comment type="caution">
    <text evidence="1">The sequence shown here is derived from an EMBL/GenBank/DDBJ whole genome shotgun (WGS) entry which is preliminary data.</text>
</comment>
<evidence type="ECO:0000313" key="1">
    <source>
        <dbReference type="EMBL" id="KAF8438358.1"/>
    </source>
</evidence>
<organism evidence="1 2">
    <name type="scientific">Boletus edulis BED1</name>
    <dbReference type="NCBI Taxonomy" id="1328754"/>
    <lineage>
        <taxon>Eukaryota</taxon>
        <taxon>Fungi</taxon>
        <taxon>Dikarya</taxon>
        <taxon>Basidiomycota</taxon>
        <taxon>Agaricomycotina</taxon>
        <taxon>Agaricomycetes</taxon>
        <taxon>Agaricomycetidae</taxon>
        <taxon>Boletales</taxon>
        <taxon>Boletineae</taxon>
        <taxon>Boletaceae</taxon>
        <taxon>Boletoideae</taxon>
        <taxon>Boletus</taxon>
    </lineage>
</organism>